<proteinExistence type="predicted"/>
<dbReference type="AlphaFoldDB" id="A0A834IC88"/>
<protein>
    <submittedName>
        <fullName evidence="2">Uncharacterized protein</fullName>
    </submittedName>
</protein>
<sequence length="353" mass="39526">MRKTAMEMKKKKTVESYTGARRVPSNEPNGLPYNCTVALVTQCDGTAIHQPVILSRDSHNNPCHAPFYIHDATHLKTQRPPPPAHVRQHPRVPGGKRTTDTIIDPITALKFGLGFCRFPNVVVLCTARGRLRGALDRGRDGCERIAGRTPCGSRWWGGKARSRAGRTRARGLGGDVTYRVDAECGDVGYWGKVRWPVGGRDRVDVVGVAARITLSTNADAVIKGLPHSNIPIQIEAGKTVQLKANAAQKNRGTHFIRNLADIKLRHKTPVHGPFVHIKYLMGDNKYRLGHQHHSHAIVQVGSPFSVSIRRQMSDRMSNVQLVRGRRMEWDQNRLYISNIQWVNDEQHFFMDGL</sequence>
<reference evidence="2" key="1">
    <citation type="submission" date="2020-08" db="EMBL/GenBank/DDBJ databases">
        <title>Genome sequencing and assembly of the red palm weevil Rhynchophorus ferrugineus.</title>
        <authorList>
            <person name="Dias G.B."/>
            <person name="Bergman C.M."/>
            <person name="Manee M."/>
        </authorList>
    </citation>
    <scope>NUCLEOTIDE SEQUENCE</scope>
    <source>
        <strain evidence="2">AA-2017</strain>
        <tissue evidence="2">Whole larva</tissue>
    </source>
</reference>
<dbReference type="Proteomes" id="UP000625711">
    <property type="component" value="Unassembled WGS sequence"/>
</dbReference>
<feature type="region of interest" description="Disordered" evidence="1">
    <location>
        <begin position="77"/>
        <end position="99"/>
    </location>
</feature>
<comment type="caution">
    <text evidence="2">The sequence shown here is derived from an EMBL/GenBank/DDBJ whole genome shotgun (WGS) entry which is preliminary data.</text>
</comment>
<organism evidence="2 3">
    <name type="scientific">Rhynchophorus ferrugineus</name>
    <name type="common">Red palm weevil</name>
    <name type="synonym">Curculio ferrugineus</name>
    <dbReference type="NCBI Taxonomy" id="354439"/>
    <lineage>
        <taxon>Eukaryota</taxon>
        <taxon>Metazoa</taxon>
        <taxon>Ecdysozoa</taxon>
        <taxon>Arthropoda</taxon>
        <taxon>Hexapoda</taxon>
        <taxon>Insecta</taxon>
        <taxon>Pterygota</taxon>
        <taxon>Neoptera</taxon>
        <taxon>Endopterygota</taxon>
        <taxon>Coleoptera</taxon>
        <taxon>Polyphaga</taxon>
        <taxon>Cucujiformia</taxon>
        <taxon>Curculionidae</taxon>
        <taxon>Dryophthorinae</taxon>
        <taxon>Rhynchophorus</taxon>
    </lineage>
</organism>
<feature type="region of interest" description="Disordered" evidence="1">
    <location>
        <begin position="1"/>
        <end position="25"/>
    </location>
</feature>
<gene>
    <name evidence="2" type="ORF">GWI33_008189</name>
</gene>
<dbReference type="EMBL" id="JAACXV010000396">
    <property type="protein sequence ID" value="KAF7278567.1"/>
    <property type="molecule type" value="Genomic_DNA"/>
</dbReference>
<evidence type="ECO:0000313" key="3">
    <source>
        <dbReference type="Proteomes" id="UP000625711"/>
    </source>
</evidence>
<name>A0A834IC88_RHYFE</name>
<accession>A0A834IC88</accession>
<keyword evidence="3" id="KW-1185">Reference proteome</keyword>
<evidence type="ECO:0000313" key="2">
    <source>
        <dbReference type="EMBL" id="KAF7278567.1"/>
    </source>
</evidence>
<evidence type="ECO:0000256" key="1">
    <source>
        <dbReference type="SAM" id="MobiDB-lite"/>
    </source>
</evidence>